<evidence type="ECO:0000313" key="7">
    <source>
        <dbReference type="EMBL" id="KDO27204.1"/>
    </source>
</evidence>
<feature type="region of interest" description="Disordered" evidence="5">
    <location>
        <begin position="1"/>
        <end position="25"/>
    </location>
</feature>
<dbReference type="InterPro" id="IPR008011">
    <property type="entry name" value="Complex1_LYR_dom"/>
</dbReference>
<feature type="domain" description="Complex 1 LYR protein" evidence="6">
    <location>
        <begin position="29"/>
        <end position="88"/>
    </location>
</feature>
<dbReference type="GO" id="GO:0034553">
    <property type="term" value="P:mitochondrial respiratory chain complex II assembly"/>
    <property type="evidence" value="ECO:0007669"/>
    <property type="project" value="InterPro"/>
</dbReference>
<evidence type="ECO:0000259" key="6">
    <source>
        <dbReference type="Pfam" id="PF05347"/>
    </source>
</evidence>
<sequence>MGDLDEAGHSGPPPMVRHSKGKNHSGLQKQVFTLYRSYLRVAYEKQRLGEEGTVAFVRDRFRAEAHSIDRMNFHMIEYLLRKGERQVKQFKAAKNATYVKPAQH</sequence>
<dbReference type="Pfam" id="PF05347">
    <property type="entry name" value="Complex1_LYR"/>
    <property type="match status" value="1"/>
</dbReference>
<comment type="subcellular location">
    <subcellularLocation>
        <location evidence="1">Mitochondrion matrix</location>
    </subcellularLocation>
</comment>
<dbReference type="CDD" id="cd20268">
    <property type="entry name" value="Complex1_LYR_SDHAF1_LYRM8"/>
    <property type="match status" value="1"/>
</dbReference>
<evidence type="ECO:0000256" key="1">
    <source>
        <dbReference type="ARBA" id="ARBA00004305"/>
    </source>
</evidence>
<evidence type="ECO:0000256" key="3">
    <source>
        <dbReference type="ARBA" id="ARBA00023186"/>
    </source>
</evidence>
<accession>A0A067C8Z2</accession>
<evidence type="ECO:0000313" key="8">
    <source>
        <dbReference type="Proteomes" id="UP000030745"/>
    </source>
</evidence>
<reference evidence="7 8" key="1">
    <citation type="journal article" date="2013" name="PLoS Genet.">
        <title>Distinctive expansion of potential virulence genes in the genome of the oomycete fish pathogen Saprolegnia parasitica.</title>
        <authorList>
            <person name="Jiang R.H."/>
            <person name="de Bruijn I."/>
            <person name="Haas B.J."/>
            <person name="Belmonte R."/>
            <person name="Lobach L."/>
            <person name="Christie J."/>
            <person name="van den Ackerveken G."/>
            <person name="Bottin A."/>
            <person name="Bulone V."/>
            <person name="Diaz-Moreno S.M."/>
            <person name="Dumas B."/>
            <person name="Fan L."/>
            <person name="Gaulin E."/>
            <person name="Govers F."/>
            <person name="Grenville-Briggs L.J."/>
            <person name="Horner N.R."/>
            <person name="Levin J.Z."/>
            <person name="Mammella M."/>
            <person name="Meijer H.J."/>
            <person name="Morris P."/>
            <person name="Nusbaum C."/>
            <person name="Oome S."/>
            <person name="Phillips A.J."/>
            <person name="van Rooyen D."/>
            <person name="Rzeszutek E."/>
            <person name="Saraiva M."/>
            <person name="Secombes C.J."/>
            <person name="Seidl M.F."/>
            <person name="Snel B."/>
            <person name="Stassen J.H."/>
            <person name="Sykes S."/>
            <person name="Tripathy S."/>
            <person name="van den Berg H."/>
            <person name="Vega-Arreguin J.C."/>
            <person name="Wawra S."/>
            <person name="Young S.K."/>
            <person name="Zeng Q."/>
            <person name="Dieguez-Uribeondo J."/>
            <person name="Russ C."/>
            <person name="Tyler B.M."/>
            <person name="van West P."/>
        </authorList>
    </citation>
    <scope>NUCLEOTIDE SEQUENCE [LARGE SCALE GENOMIC DNA]</scope>
    <source>
        <strain evidence="7 8">CBS 223.65</strain>
    </source>
</reference>
<keyword evidence="8" id="KW-1185">Reference proteome</keyword>
<organism evidence="7 8">
    <name type="scientific">Saprolegnia parasitica (strain CBS 223.65)</name>
    <dbReference type="NCBI Taxonomy" id="695850"/>
    <lineage>
        <taxon>Eukaryota</taxon>
        <taxon>Sar</taxon>
        <taxon>Stramenopiles</taxon>
        <taxon>Oomycota</taxon>
        <taxon>Saprolegniomycetes</taxon>
        <taxon>Saprolegniales</taxon>
        <taxon>Saprolegniaceae</taxon>
        <taxon>Saprolegnia</taxon>
    </lineage>
</organism>
<dbReference type="KEGG" id="spar:SPRG_07453"/>
<evidence type="ECO:0000256" key="2">
    <source>
        <dbReference type="ARBA" id="ARBA00023128"/>
    </source>
</evidence>
<dbReference type="OrthoDB" id="273010at2759"/>
<dbReference type="STRING" id="695850.A0A067C8Z2"/>
<dbReference type="EMBL" id="KK583218">
    <property type="protein sequence ID" value="KDO27204.1"/>
    <property type="molecule type" value="Genomic_DNA"/>
</dbReference>
<gene>
    <name evidence="7" type="ORF">SPRG_07453</name>
</gene>
<keyword evidence="3" id="KW-0143">Chaperone</keyword>
<dbReference type="PANTHER" id="PTHR13675:SF1">
    <property type="entry name" value="SUCCINATE DEHYDROGENASE ASSEMBLY FACTOR 1, MITOCHONDRIAL"/>
    <property type="match status" value="1"/>
</dbReference>
<dbReference type="PANTHER" id="PTHR13675">
    <property type="entry name" value="LYR MOTIF-CONTAINING PROTEIN 2"/>
    <property type="match status" value="1"/>
</dbReference>
<dbReference type="OMA" id="FHMIEYL"/>
<comment type="similarity">
    <text evidence="4">Belongs to the complex I LYR family. SDHAF1 subfamily.</text>
</comment>
<dbReference type="InterPro" id="IPR045295">
    <property type="entry name" value="Complex1_LYR_SDHAF1_LYRM8"/>
</dbReference>
<dbReference type="RefSeq" id="XP_012201982.1">
    <property type="nucleotide sequence ID" value="XM_012346592.1"/>
</dbReference>
<dbReference type="AlphaFoldDB" id="A0A067C8Z2"/>
<protein>
    <recommendedName>
        <fullName evidence="6">Complex 1 LYR protein domain-containing protein</fullName>
    </recommendedName>
</protein>
<proteinExistence type="inferred from homology"/>
<name>A0A067C8Z2_SAPPC</name>
<dbReference type="Proteomes" id="UP000030745">
    <property type="component" value="Unassembled WGS sequence"/>
</dbReference>
<keyword evidence="2" id="KW-0496">Mitochondrion</keyword>
<evidence type="ECO:0000256" key="4">
    <source>
        <dbReference type="ARBA" id="ARBA00025715"/>
    </source>
</evidence>
<dbReference type="GeneID" id="24129726"/>
<evidence type="ECO:0000256" key="5">
    <source>
        <dbReference type="SAM" id="MobiDB-lite"/>
    </source>
</evidence>
<dbReference type="GO" id="GO:0005759">
    <property type="term" value="C:mitochondrial matrix"/>
    <property type="evidence" value="ECO:0007669"/>
    <property type="project" value="UniProtKB-SubCell"/>
</dbReference>
<dbReference type="VEuPathDB" id="FungiDB:SPRG_07453"/>